<keyword evidence="5" id="KW-0769">Symport</keyword>
<dbReference type="PROSITE" id="PS00216">
    <property type="entry name" value="SUGAR_TRANSPORT_1"/>
    <property type="match status" value="1"/>
</dbReference>
<proteinExistence type="inferred from homology"/>
<evidence type="ECO:0000256" key="1">
    <source>
        <dbReference type="ARBA" id="ARBA00004141"/>
    </source>
</evidence>
<evidence type="ECO:0000256" key="4">
    <source>
        <dbReference type="ARBA" id="ARBA00022692"/>
    </source>
</evidence>
<feature type="transmembrane region" description="Helical" evidence="9">
    <location>
        <begin position="67"/>
        <end position="86"/>
    </location>
</feature>
<evidence type="ECO:0000256" key="8">
    <source>
        <dbReference type="RuleBase" id="RU003346"/>
    </source>
</evidence>
<dbReference type="InterPro" id="IPR050814">
    <property type="entry name" value="Myo-inositol_Transporter"/>
</dbReference>
<reference evidence="11 12" key="1">
    <citation type="submission" date="2024-04" db="EMBL/GenBank/DDBJ databases">
        <title>Genome assembly C_amara_ONT_v2.</title>
        <authorList>
            <person name="Yant L."/>
            <person name="Moore C."/>
            <person name="Slenker M."/>
        </authorList>
    </citation>
    <scope>NUCLEOTIDE SEQUENCE [LARGE SCALE GENOMIC DNA]</scope>
    <source>
        <tissue evidence="11">Leaf</tissue>
    </source>
</reference>
<keyword evidence="12" id="KW-1185">Reference proteome</keyword>
<feature type="transmembrane region" description="Helical" evidence="9">
    <location>
        <begin position="123"/>
        <end position="145"/>
    </location>
</feature>
<feature type="transmembrane region" description="Helical" evidence="9">
    <location>
        <begin position="456"/>
        <end position="482"/>
    </location>
</feature>
<evidence type="ECO:0000256" key="7">
    <source>
        <dbReference type="ARBA" id="ARBA00023136"/>
    </source>
</evidence>
<dbReference type="GO" id="GO:0015293">
    <property type="term" value="F:symporter activity"/>
    <property type="evidence" value="ECO:0007669"/>
    <property type="project" value="UniProtKB-KW"/>
</dbReference>
<evidence type="ECO:0000256" key="2">
    <source>
        <dbReference type="ARBA" id="ARBA00010992"/>
    </source>
</evidence>
<dbReference type="InterPro" id="IPR020846">
    <property type="entry name" value="MFS_dom"/>
</dbReference>
<dbReference type="FunFam" id="1.20.1250.20:FF:000137">
    <property type="entry name" value="Probable inositol transporter 2"/>
    <property type="match status" value="1"/>
</dbReference>
<feature type="transmembrane region" description="Helical" evidence="9">
    <location>
        <begin position="186"/>
        <end position="207"/>
    </location>
</feature>
<accession>A0ABD0ZKW0</accession>
<evidence type="ECO:0000313" key="11">
    <source>
        <dbReference type="EMBL" id="KAL1194676.1"/>
    </source>
</evidence>
<dbReference type="SUPFAM" id="SSF103473">
    <property type="entry name" value="MFS general substrate transporter"/>
    <property type="match status" value="1"/>
</dbReference>
<keyword evidence="7 9" id="KW-0472">Membrane</keyword>
<comment type="subcellular location">
    <subcellularLocation>
        <location evidence="1">Membrane</location>
        <topology evidence="1">Multi-pass membrane protein</topology>
    </subcellularLocation>
</comment>
<dbReference type="InterPro" id="IPR005828">
    <property type="entry name" value="MFS_sugar_transport-like"/>
</dbReference>
<feature type="transmembrane region" description="Helical" evidence="9">
    <location>
        <begin position="98"/>
        <end position="117"/>
    </location>
</feature>
<dbReference type="PANTHER" id="PTHR48020:SF24">
    <property type="entry name" value="INOSITOL TRANSPORTER 4"/>
    <property type="match status" value="1"/>
</dbReference>
<dbReference type="PRINTS" id="PR00171">
    <property type="entry name" value="SUGRTRNSPORT"/>
</dbReference>
<dbReference type="InterPro" id="IPR036259">
    <property type="entry name" value="MFS_trans_sf"/>
</dbReference>
<evidence type="ECO:0000256" key="5">
    <source>
        <dbReference type="ARBA" id="ARBA00022847"/>
    </source>
</evidence>
<feature type="transmembrane region" description="Helical" evidence="9">
    <location>
        <begin position="345"/>
        <end position="369"/>
    </location>
</feature>
<name>A0ABD0ZKW0_CARAN</name>
<evidence type="ECO:0000256" key="9">
    <source>
        <dbReference type="SAM" id="Phobius"/>
    </source>
</evidence>
<feature type="transmembrane region" description="Helical" evidence="9">
    <location>
        <begin position="157"/>
        <end position="180"/>
    </location>
</feature>
<evidence type="ECO:0000313" key="12">
    <source>
        <dbReference type="Proteomes" id="UP001558713"/>
    </source>
</evidence>
<dbReference type="NCBIfam" id="TIGR00879">
    <property type="entry name" value="SP"/>
    <property type="match status" value="1"/>
</dbReference>
<comment type="caution">
    <text evidence="11">The sequence shown here is derived from an EMBL/GenBank/DDBJ whole genome shotgun (WGS) entry which is preliminary data.</text>
</comment>
<keyword evidence="6 9" id="KW-1133">Transmembrane helix</keyword>
<dbReference type="FunFam" id="1.20.1250.20:FF:000121">
    <property type="entry name" value="Probable inositol transporter 2"/>
    <property type="match status" value="1"/>
</dbReference>
<evidence type="ECO:0000256" key="3">
    <source>
        <dbReference type="ARBA" id="ARBA00022448"/>
    </source>
</evidence>
<dbReference type="PROSITE" id="PS00217">
    <property type="entry name" value="SUGAR_TRANSPORT_2"/>
    <property type="match status" value="1"/>
</dbReference>
<dbReference type="Gene3D" id="1.20.1250.20">
    <property type="entry name" value="MFS general substrate transporter like domains"/>
    <property type="match status" value="2"/>
</dbReference>
<dbReference type="CDD" id="cd17360">
    <property type="entry name" value="MFS_HMIT_like"/>
    <property type="match status" value="1"/>
</dbReference>
<sequence>MVEGGLTKADKTEFTECWRTTWKTPYIMRLALSAGIGGLLFGYDTGVISGALLFIKEDFKEVDRSTWLQSTIVSMAVAGAIVGAAVGGWINDRYGRRMSILIADVLFLIGAIVMAFAPAPWVIIVGRIFVGFGVGMASMTSPLYISEASPARIRGALVSTNGLLITGGQFFSYLINLAFVHTPGTWRWMLGIAGVPAIVQFVLMLSLPESPRWLYRKDRIAESRAILERIYPADEVEAEMEALKESVEMEKADEAVIGDSFVAKLKGAFGNPVVRRGLAAGITVQVAQQFVGINTVMYYSPSIVQFAGYASNKTAMALSLITSGLNALGSIVSMMFVDRYGRRKLMIISMFGIIACLIILATVFSQAAIHAPKIDAMESATFASNATCPAFVPFTAANAPPSRWNCMKCLRSECGFCANGGQPYAPGACVVLSDDMKATCKSRGRTYFKDGCPSKFGFLAIVFLGLYIVMYAPGMGTVPWIVNSEIYPLRYRGLGGGIAAVSNWVSNLIVSESFLSLTHALGSSGTFLLFAGFSTIGLFFIWLLVPETKGLQFEEVEKLLEVGYKPSLLRKRNKKGKEVDTA</sequence>
<feature type="transmembrane region" description="Helical" evidence="9">
    <location>
        <begin position="527"/>
        <end position="545"/>
    </location>
</feature>
<dbReference type="EMBL" id="JBANAX010000748">
    <property type="protein sequence ID" value="KAL1194676.1"/>
    <property type="molecule type" value="Genomic_DNA"/>
</dbReference>
<dbReference type="GO" id="GO:0005886">
    <property type="term" value="C:plasma membrane"/>
    <property type="evidence" value="ECO:0007669"/>
    <property type="project" value="UniProtKB-ARBA"/>
</dbReference>
<dbReference type="Pfam" id="PF00083">
    <property type="entry name" value="Sugar_tr"/>
    <property type="match status" value="2"/>
</dbReference>
<comment type="similarity">
    <text evidence="2 8">Belongs to the major facilitator superfamily. Sugar transporter (TC 2.A.1.1) family.</text>
</comment>
<dbReference type="InterPro" id="IPR003663">
    <property type="entry name" value="Sugar/inositol_transpt"/>
</dbReference>
<keyword evidence="3 8" id="KW-0813">Transport</keyword>
<dbReference type="PROSITE" id="PS50850">
    <property type="entry name" value="MFS"/>
    <property type="match status" value="1"/>
</dbReference>
<feature type="transmembrane region" description="Helical" evidence="9">
    <location>
        <begin position="30"/>
        <end position="55"/>
    </location>
</feature>
<evidence type="ECO:0000259" key="10">
    <source>
        <dbReference type="PROSITE" id="PS50850"/>
    </source>
</evidence>
<protein>
    <submittedName>
        <fullName evidence="11">Inositol transporter 4</fullName>
    </submittedName>
</protein>
<evidence type="ECO:0000256" key="6">
    <source>
        <dbReference type="ARBA" id="ARBA00022989"/>
    </source>
</evidence>
<dbReference type="Proteomes" id="UP001558713">
    <property type="component" value="Unassembled WGS sequence"/>
</dbReference>
<keyword evidence="4 9" id="KW-0812">Transmembrane</keyword>
<organism evidence="11 12">
    <name type="scientific">Cardamine amara subsp. amara</name>
    <dbReference type="NCBI Taxonomy" id="228776"/>
    <lineage>
        <taxon>Eukaryota</taxon>
        <taxon>Viridiplantae</taxon>
        <taxon>Streptophyta</taxon>
        <taxon>Embryophyta</taxon>
        <taxon>Tracheophyta</taxon>
        <taxon>Spermatophyta</taxon>
        <taxon>Magnoliopsida</taxon>
        <taxon>eudicotyledons</taxon>
        <taxon>Gunneridae</taxon>
        <taxon>Pentapetalae</taxon>
        <taxon>rosids</taxon>
        <taxon>malvids</taxon>
        <taxon>Brassicales</taxon>
        <taxon>Brassicaceae</taxon>
        <taxon>Cardamineae</taxon>
        <taxon>Cardamine</taxon>
    </lineage>
</organism>
<dbReference type="InterPro" id="IPR005829">
    <property type="entry name" value="Sugar_transporter_CS"/>
</dbReference>
<dbReference type="PANTHER" id="PTHR48020">
    <property type="entry name" value="PROTON MYO-INOSITOL COTRANSPORTER"/>
    <property type="match status" value="1"/>
</dbReference>
<gene>
    <name evidence="11" type="ORF">V5N11_031497</name>
</gene>
<feature type="domain" description="Major facilitator superfamily (MFS) profile" evidence="10">
    <location>
        <begin position="30"/>
        <end position="549"/>
    </location>
</feature>
<dbReference type="AlphaFoldDB" id="A0ABD0ZKW0"/>